<evidence type="ECO:0000313" key="2">
    <source>
        <dbReference type="Proteomes" id="UP000298030"/>
    </source>
</evidence>
<name>A0A4Y7SK07_COPMI</name>
<gene>
    <name evidence="1" type="ORF">FA13DRAFT_1527432</name>
</gene>
<keyword evidence="2" id="KW-1185">Reference proteome</keyword>
<sequence>MNPSDPADIMRRVQAQLESAGAKDMNALQAVVEEWEERAKTCSDGGSNASEMPRFSVLAHEWGTLRPDAPQRVIDETLQTFIKCSLEALERRVKSGETLTWDTVVETFNQNPYMQRDEGLTTEVAKTFQTRRRRRWGFGGRSEKDEEIAKDLETWIKFELVTDTNIFKATKVHVERVANIVARTGPISYKHIQLSNATARNGLDFIDVGIIRYPDFTNPYIQLYRICLNAWTSCKPTALGLMHDSRSGVNGRLLIRTYRPNKESIQDKLDSAKKRALATGLPQRSVDTSGLHLRRKSLDAGTCSTTVLFHSQSTSPYGGEGDFGRIGDHAAGACCVRYHVSTWPNGCWQGLVVWKPHCGWPITPAGSPFTLQTSRYVWSWMPLCSQTHVCCLRRVSVTL</sequence>
<dbReference type="OrthoDB" id="2735833at2759"/>
<dbReference type="AlphaFoldDB" id="A0A4Y7SK07"/>
<evidence type="ECO:0000313" key="1">
    <source>
        <dbReference type="EMBL" id="TEB21988.1"/>
    </source>
</evidence>
<accession>A0A4Y7SK07</accession>
<protein>
    <submittedName>
        <fullName evidence="1">Uncharacterized protein</fullName>
    </submittedName>
</protein>
<comment type="caution">
    <text evidence="1">The sequence shown here is derived from an EMBL/GenBank/DDBJ whole genome shotgun (WGS) entry which is preliminary data.</text>
</comment>
<proteinExistence type="predicted"/>
<organism evidence="1 2">
    <name type="scientific">Coprinellus micaceus</name>
    <name type="common">Glistening ink-cap mushroom</name>
    <name type="synonym">Coprinus micaceus</name>
    <dbReference type="NCBI Taxonomy" id="71717"/>
    <lineage>
        <taxon>Eukaryota</taxon>
        <taxon>Fungi</taxon>
        <taxon>Dikarya</taxon>
        <taxon>Basidiomycota</taxon>
        <taxon>Agaricomycotina</taxon>
        <taxon>Agaricomycetes</taxon>
        <taxon>Agaricomycetidae</taxon>
        <taxon>Agaricales</taxon>
        <taxon>Agaricineae</taxon>
        <taxon>Psathyrellaceae</taxon>
        <taxon>Coprinellus</taxon>
    </lineage>
</organism>
<reference evidence="1 2" key="1">
    <citation type="journal article" date="2019" name="Nat. Ecol. Evol.">
        <title>Megaphylogeny resolves global patterns of mushroom evolution.</title>
        <authorList>
            <person name="Varga T."/>
            <person name="Krizsan K."/>
            <person name="Foldi C."/>
            <person name="Dima B."/>
            <person name="Sanchez-Garcia M."/>
            <person name="Sanchez-Ramirez S."/>
            <person name="Szollosi G.J."/>
            <person name="Szarkandi J.G."/>
            <person name="Papp V."/>
            <person name="Albert L."/>
            <person name="Andreopoulos W."/>
            <person name="Angelini C."/>
            <person name="Antonin V."/>
            <person name="Barry K.W."/>
            <person name="Bougher N.L."/>
            <person name="Buchanan P."/>
            <person name="Buyck B."/>
            <person name="Bense V."/>
            <person name="Catcheside P."/>
            <person name="Chovatia M."/>
            <person name="Cooper J."/>
            <person name="Damon W."/>
            <person name="Desjardin D."/>
            <person name="Finy P."/>
            <person name="Geml J."/>
            <person name="Haridas S."/>
            <person name="Hughes K."/>
            <person name="Justo A."/>
            <person name="Karasinski D."/>
            <person name="Kautmanova I."/>
            <person name="Kiss B."/>
            <person name="Kocsube S."/>
            <person name="Kotiranta H."/>
            <person name="LaButti K.M."/>
            <person name="Lechner B.E."/>
            <person name="Liimatainen K."/>
            <person name="Lipzen A."/>
            <person name="Lukacs Z."/>
            <person name="Mihaltcheva S."/>
            <person name="Morgado L.N."/>
            <person name="Niskanen T."/>
            <person name="Noordeloos M.E."/>
            <person name="Ohm R.A."/>
            <person name="Ortiz-Santana B."/>
            <person name="Ovrebo C."/>
            <person name="Racz N."/>
            <person name="Riley R."/>
            <person name="Savchenko A."/>
            <person name="Shiryaev A."/>
            <person name="Soop K."/>
            <person name="Spirin V."/>
            <person name="Szebenyi C."/>
            <person name="Tomsovsky M."/>
            <person name="Tulloss R.E."/>
            <person name="Uehling J."/>
            <person name="Grigoriev I.V."/>
            <person name="Vagvolgyi C."/>
            <person name="Papp T."/>
            <person name="Martin F.M."/>
            <person name="Miettinen O."/>
            <person name="Hibbett D.S."/>
            <person name="Nagy L.G."/>
        </authorList>
    </citation>
    <scope>NUCLEOTIDE SEQUENCE [LARGE SCALE GENOMIC DNA]</scope>
    <source>
        <strain evidence="1 2">FP101781</strain>
    </source>
</reference>
<dbReference type="EMBL" id="QPFP01000099">
    <property type="protein sequence ID" value="TEB21988.1"/>
    <property type="molecule type" value="Genomic_DNA"/>
</dbReference>
<dbReference type="Proteomes" id="UP000298030">
    <property type="component" value="Unassembled WGS sequence"/>
</dbReference>